<dbReference type="PRINTS" id="PR00727">
    <property type="entry name" value="LEADERPTASE"/>
</dbReference>
<dbReference type="InterPro" id="IPR000223">
    <property type="entry name" value="Pept_S26A_signal_pept_1"/>
</dbReference>
<evidence type="ECO:0000256" key="4">
    <source>
        <dbReference type="ARBA" id="ARBA00019232"/>
    </source>
</evidence>
<dbReference type="GO" id="GO:0009003">
    <property type="term" value="F:signal peptidase activity"/>
    <property type="evidence" value="ECO:0007669"/>
    <property type="project" value="UniProtKB-EC"/>
</dbReference>
<dbReference type="InterPro" id="IPR036286">
    <property type="entry name" value="LexA/Signal_pep-like_sf"/>
</dbReference>
<sequence>MEFTSSMAVVLVIGLFIITFNLQAFEIPSSSMEDTLLIGDHVFVDRVTYAPKANWLGPAVPYREIRRGDIVVFLSVTDPGMYIVKRIVGIPGDRIRLRDGEVYRNGEKLDEPYKKTVCDDRQTPCYSPYRDNFPSVPPLQSAVPPTPEWSLLMPLNKGPDDELVVPKESYFAMGDNRFASYDSRYWGFIPRENVIGRPMFIYWSFETPRDQYTKQTFRERIAFIGHVVLHFFDETRWRRTLRMVR</sequence>
<dbReference type="PANTHER" id="PTHR43390">
    <property type="entry name" value="SIGNAL PEPTIDASE I"/>
    <property type="match status" value="1"/>
</dbReference>
<dbReference type="GO" id="GO:0006465">
    <property type="term" value="P:signal peptide processing"/>
    <property type="evidence" value="ECO:0007669"/>
    <property type="project" value="InterPro"/>
</dbReference>
<comment type="caution">
    <text evidence="9">The sequence shown here is derived from an EMBL/GenBank/DDBJ whole genome shotgun (WGS) entry which is preliminary data.</text>
</comment>
<evidence type="ECO:0000256" key="3">
    <source>
        <dbReference type="ARBA" id="ARBA00013208"/>
    </source>
</evidence>
<evidence type="ECO:0000256" key="5">
    <source>
        <dbReference type="ARBA" id="ARBA00022801"/>
    </source>
</evidence>
<feature type="domain" description="Peptidase S26" evidence="8">
    <location>
        <begin position="2"/>
        <end position="203"/>
    </location>
</feature>
<evidence type="ECO:0000256" key="1">
    <source>
        <dbReference type="ARBA" id="ARBA00000677"/>
    </source>
</evidence>
<keyword evidence="7" id="KW-0645">Protease</keyword>
<dbReference type="AlphaFoldDB" id="A0A932A9Y6"/>
<evidence type="ECO:0000256" key="7">
    <source>
        <dbReference type="RuleBase" id="RU362042"/>
    </source>
</evidence>
<feature type="active site" evidence="6">
    <location>
        <position position="31"/>
    </location>
</feature>
<dbReference type="Gene3D" id="2.10.109.10">
    <property type="entry name" value="Umud Fragment, subunit A"/>
    <property type="match status" value="1"/>
</dbReference>
<comment type="similarity">
    <text evidence="2 7">Belongs to the peptidase S26 family.</text>
</comment>
<dbReference type="EC" id="3.4.21.89" evidence="3 7"/>
<reference evidence="9" key="1">
    <citation type="submission" date="2020-07" db="EMBL/GenBank/DDBJ databases">
        <title>Huge and variable diversity of episymbiotic CPR bacteria and DPANN archaea in groundwater ecosystems.</title>
        <authorList>
            <person name="He C.Y."/>
            <person name="Keren R."/>
            <person name="Whittaker M."/>
            <person name="Farag I.F."/>
            <person name="Doudna J."/>
            <person name="Cate J.H.D."/>
            <person name="Banfield J.F."/>
        </authorList>
    </citation>
    <scope>NUCLEOTIDE SEQUENCE</scope>
    <source>
        <strain evidence="9">NC_groundwater_580_Pr5_B-0.1um_64_19</strain>
    </source>
</reference>
<keyword evidence="5 7" id="KW-0378">Hydrolase</keyword>
<protein>
    <recommendedName>
        <fullName evidence="4 7">Signal peptidase I</fullName>
        <ecNumber evidence="3 7">3.4.21.89</ecNumber>
    </recommendedName>
</protein>
<dbReference type="EMBL" id="JACPNR010000014">
    <property type="protein sequence ID" value="MBI2679361.1"/>
    <property type="molecule type" value="Genomic_DNA"/>
</dbReference>
<accession>A0A932A9Y6</accession>
<feature type="active site" evidence="6">
    <location>
        <position position="85"/>
    </location>
</feature>
<evidence type="ECO:0000313" key="10">
    <source>
        <dbReference type="Proteomes" id="UP000779809"/>
    </source>
</evidence>
<dbReference type="PANTHER" id="PTHR43390:SF1">
    <property type="entry name" value="CHLOROPLAST PROCESSING PEPTIDASE"/>
    <property type="match status" value="1"/>
</dbReference>
<dbReference type="GO" id="GO:0004252">
    <property type="term" value="F:serine-type endopeptidase activity"/>
    <property type="evidence" value="ECO:0007669"/>
    <property type="project" value="InterPro"/>
</dbReference>
<dbReference type="Pfam" id="PF10502">
    <property type="entry name" value="Peptidase_S26"/>
    <property type="match status" value="1"/>
</dbReference>
<comment type="catalytic activity">
    <reaction evidence="1 7">
        <text>Cleavage of hydrophobic, N-terminal signal or leader sequences from secreted and periplasmic proteins.</text>
        <dbReference type="EC" id="3.4.21.89"/>
    </reaction>
</comment>
<dbReference type="NCBIfam" id="TIGR02227">
    <property type="entry name" value="sigpep_I_bact"/>
    <property type="match status" value="1"/>
</dbReference>
<evidence type="ECO:0000256" key="2">
    <source>
        <dbReference type="ARBA" id="ARBA00009370"/>
    </source>
</evidence>
<dbReference type="PROSITE" id="PS00760">
    <property type="entry name" value="SPASE_I_2"/>
    <property type="match status" value="1"/>
</dbReference>
<organism evidence="9 10">
    <name type="scientific">Candidatus Korobacter versatilis</name>
    <dbReference type="NCBI Taxonomy" id="658062"/>
    <lineage>
        <taxon>Bacteria</taxon>
        <taxon>Pseudomonadati</taxon>
        <taxon>Acidobacteriota</taxon>
        <taxon>Terriglobia</taxon>
        <taxon>Terriglobales</taxon>
        <taxon>Candidatus Korobacteraceae</taxon>
        <taxon>Candidatus Korobacter</taxon>
    </lineage>
</organism>
<evidence type="ECO:0000259" key="8">
    <source>
        <dbReference type="Pfam" id="PF10502"/>
    </source>
</evidence>
<proteinExistence type="inferred from homology"/>
<dbReference type="CDD" id="cd06530">
    <property type="entry name" value="S26_SPase_I"/>
    <property type="match status" value="1"/>
</dbReference>
<comment type="subcellular location">
    <subcellularLocation>
        <location evidence="7">Membrane</location>
        <topology evidence="7">Single-pass type II membrane protein</topology>
    </subcellularLocation>
</comment>
<dbReference type="SUPFAM" id="SSF51306">
    <property type="entry name" value="LexA/Signal peptidase"/>
    <property type="match status" value="1"/>
</dbReference>
<dbReference type="Proteomes" id="UP000779809">
    <property type="component" value="Unassembled WGS sequence"/>
</dbReference>
<dbReference type="GO" id="GO:0016020">
    <property type="term" value="C:membrane"/>
    <property type="evidence" value="ECO:0007669"/>
    <property type="project" value="UniProtKB-SubCell"/>
</dbReference>
<evidence type="ECO:0000313" key="9">
    <source>
        <dbReference type="EMBL" id="MBI2679361.1"/>
    </source>
</evidence>
<gene>
    <name evidence="9" type="primary">lepB</name>
    <name evidence="9" type="ORF">HYX28_11320</name>
</gene>
<dbReference type="InterPro" id="IPR019757">
    <property type="entry name" value="Pept_S26A_signal_pept_1_Lys-AS"/>
</dbReference>
<dbReference type="InterPro" id="IPR019533">
    <property type="entry name" value="Peptidase_S26"/>
</dbReference>
<evidence type="ECO:0000256" key="6">
    <source>
        <dbReference type="PIRSR" id="PIRSR600223-1"/>
    </source>
</evidence>
<name>A0A932A9Y6_9BACT</name>